<dbReference type="Gene3D" id="2.60.40.10">
    <property type="entry name" value="Immunoglobulins"/>
    <property type="match status" value="1"/>
</dbReference>
<name>A0A9I9DL49_CUCME</name>
<dbReference type="InterPro" id="IPR013783">
    <property type="entry name" value="Ig-like_fold"/>
</dbReference>
<dbReference type="CDD" id="cd02859">
    <property type="entry name" value="E_set_AMPKbeta_like_N"/>
    <property type="match status" value="1"/>
</dbReference>
<evidence type="ECO:0000313" key="1">
    <source>
        <dbReference type="EnsemblPlants" id="MELO3C020256.2.1"/>
    </source>
</evidence>
<accession>A0A9I9DL49</accession>
<protein>
    <recommendedName>
        <fullName evidence="2">Protein PTST, chloroplastic</fullName>
    </recommendedName>
</protein>
<organism evidence="1">
    <name type="scientific">Cucumis melo</name>
    <name type="common">Muskmelon</name>
    <dbReference type="NCBI Taxonomy" id="3656"/>
    <lineage>
        <taxon>Eukaryota</taxon>
        <taxon>Viridiplantae</taxon>
        <taxon>Streptophyta</taxon>
        <taxon>Embryophyta</taxon>
        <taxon>Tracheophyta</taxon>
        <taxon>Spermatophyta</taxon>
        <taxon>Magnoliopsida</taxon>
        <taxon>eudicotyledons</taxon>
        <taxon>Gunneridae</taxon>
        <taxon>Pentapetalae</taxon>
        <taxon>rosids</taxon>
        <taxon>fabids</taxon>
        <taxon>Cucurbitales</taxon>
        <taxon>Cucurbitaceae</taxon>
        <taxon>Benincaseae</taxon>
        <taxon>Cucumis</taxon>
    </lineage>
</organism>
<dbReference type="Gramene" id="MELO3C020256.2.1">
    <property type="protein sequence ID" value="MELO3C020256.2.1"/>
    <property type="gene ID" value="MELO3C020256.2"/>
</dbReference>
<evidence type="ECO:0008006" key="2">
    <source>
        <dbReference type="Google" id="ProtNLM"/>
    </source>
</evidence>
<dbReference type="AlphaFoldDB" id="A0A9I9DL49"/>
<sequence length="282" mass="31987">MEICAPRTCLDNLVLLSSKKARKLKRENLNNPSCNMATWSFRTGSCKLIHSHEPSVTIRPQSYQILKRYSLPVTSEESSMQSEDLSTHEEEIVSGEELLAQPLSSEQLNALLADSERDRLVKKLSHANQQNRLLKRQLHVKDEDLVNCKTELAALDHEIQGLIKLAEEIAQSGIPERTRKINGKYIQSHLLTKLEAVHKKIVDQIKDVDLVQSKEVPLFWYGMAENVQVMGTFDGWSVGEDLSPEYTGAYSKFSTTLRLRPGRYNSSPLPSSRLDFLDLLIK</sequence>
<proteinExistence type="predicted"/>
<dbReference type="PANTHER" id="PTHR47342">
    <property type="entry name" value="PROTEIN PTST, CHLOROPLASTIC"/>
    <property type="match status" value="1"/>
</dbReference>
<dbReference type="PANTHER" id="PTHR47342:SF1">
    <property type="entry name" value="PROTEIN PTST, CHLOROPLASTIC"/>
    <property type="match status" value="1"/>
</dbReference>
<dbReference type="EnsemblPlants" id="MELO3C020256.2.1">
    <property type="protein sequence ID" value="MELO3C020256.2.1"/>
    <property type="gene ID" value="MELO3C020256.2"/>
</dbReference>
<reference evidence="1" key="1">
    <citation type="submission" date="2023-03" db="UniProtKB">
        <authorList>
            <consortium name="EnsemblPlants"/>
        </authorList>
    </citation>
    <scope>IDENTIFICATION</scope>
</reference>